<reference evidence="1 2" key="1">
    <citation type="submission" date="2018-06" db="EMBL/GenBank/DDBJ databases">
        <authorList>
            <consortium name="Pathogen Informatics"/>
            <person name="Doyle S."/>
        </authorList>
    </citation>
    <scope>NUCLEOTIDE SEQUENCE [LARGE SCALE GENOMIC DNA]</scope>
    <source>
        <strain evidence="1 2">NCTC12722</strain>
    </source>
</reference>
<dbReference type="EMBL" id="UIGB01000001">
    <property type="protein sequence ID" value="SUU83681.1"/>
    <property type="molecule type" value="Genomic_DNA"/>
</dbReference>
<protein>
    <submittedName>
        <fullName evidence="1">Protein of uncharacterized function (DUF3775)</fullName>
    </submittedName>
</protein>
<name>A0A380W401_AFIFE</name>
<dbReference type="OrthoDB" id="5641374at2"/>
<dbReference type="Proteomes" id="UP000254343">
    <property type="component" value="Unassembled WGS sequence"/>
</dbReference>
<accession>A0A380W401</accession>
<sequence>MAELTISAPQVEFLIVKAREFDVKEGATDPDEGSNGADDRMIDVLTDQGDDPVVSEIAGFVTALSDDEQVDLVALLRLGRGDAASGEWSDLRAEVARNYDRRSTIRYLLGQPMLADFLAEGLEELGLSDSRGERMTPVS</sequence>
<dbReference type="AlphaFoldDB" id="A0A380W401"/>
<proteinExistence type="predicted"/>
<gene>
    <name evidence="1" type="ORF">NCTC12722_00856</name>
</gene>
<evidence type="ECO:0000313" key="1">
    <source>
        <dbReference type="EMBL" id="SUU83681.1"/>
    </source>
</evidence>
<evidence type="ECO:0000313" key="2">
    <source>
        <dbReference type="Proteomes" id="UP000254343"/>
    </source>
</evidence>
<dbReference type="Pfam" id="PF12616">
    <property type="entry name" value="DUF3775"/>
    <property type="match status" value="1"/>
</dbReference>
<organism evidence="1 2">
    <name type="scientific">Afipia felis</name>
    <name type="common">Cat scratch disease bacillus</name>
    <dbReference type="NCBI Taxonomy" id="1035"/>
    <lineage>
        <taxon>Bacteria</taxon>
        <taxon>Pseudomonadati</taxon>
        <taxon>Pseudomonadota</taxon>
        <taxon>Alphaproteobacteria</taxon>
        <taxon>Hyphomicrobiales</taxon>
        <taxon>Nitrobacteraceae</taxon>
        <taxon>Afipia</taxon>
    </lineage>
</organism>
<dbReference type="InterPro" id="IPR022254">
    <property type="entry name" value="DUF3775"/>
</dbReference>
<dbReference type="RefSeq" id="WP_002718459.1">
    <property type="nucleotide sequence ID" value="NZ_UFSI01000001.1"/>
</dbReference>